<reference evidence="2" key="1">
    <citation type="journal article" date="2023" name="Nat. Plants">
        <title>Single-cell RNA sequencing provides a high-resolution roadmap for understanding the multicellular compartmentation of specialized metabolism.</title>
        <authorList>
            <person name="Sun S."/>
            <person name="Shen X."/>
            <person name="Li Y."/>
            <person name="Li Y."/>
            <person name="Wang S."/>
            <person name="Li R."/>
            <person name="Zhang H."/>
            <person name="Shen G."/>
            <person name="Guo B."/>
            <person name="Wei J."/>
            <person name="Xu J."/>
            <person name="St-Pierre B."/>
            <person name="Chen S."/>
            <person name="Sun C."/>
        </authorList>
    </citation>
    <scope>NUCLEOTIDE SEQUENCE [LARGE SCALE GENOMIC DNA]</scope>
</reference>
<protein>
    <submittedName>
        <fullName evidence="1">Uncharacterized protein</fullName>
    </submittedName>
</protein>
<gene>
    <name evidence="1" type="ORF">M9H77_25036</name>
</gene>
<name>A0ACC0A9Z3_CATRO</name>
<dbReference type="Proteomes" id="UP001060085">
    <property type="component" value="Linkage Group LG06"/>
</dbReference>
<evidence type="ECO:0000313" key="2">
    <source>
        <dbReference type="Proteomes" id="UP001060085"/>
    </source>
</evidence>
<proteinExistence type="predicted"/>
<organism evidence="1 2">
    <name type="scientific">Catharanthus roseus</name>
    <name type="common">Madagascar periwinkle</name>
    <name type="synonym">Vinca rosea</name>
    <dbReference type="NCBI Taxonomy" id="4058"/>
    <lineage>
        <taxon>Eukaryota</taxon>
        <taxon>Viridiplantae</taxon>
        <taxon>Streptophyta</taxon>
        <taxon>Embryophyta</taxon>
        <taxon>Tracheophyta</taxon>
        <taxon>Spermatophyta</taxon>
        <taxon>Magnoliopsida</taxon>
        <taxon>eudicotyledons</taxon>
        <taxon>Gunneridae</taxon>
        <taxon>Pentapetalae</taxon>
        <taxon>asterids</taxon>
        <taxon>lamiids</taxon>
        <taxon>Gentianales</taxon>
        <taxon>Apocynaceae</taxon>
        <taxon>Rauvolfioideae</taxon>
        <taxon>Vinceae</taxon>
        <taxon>Catharanthinae</taxon>
        <taxon>Catharanthus</taxon>
    </lineage>
</organism>
<keyword evidence="2" id="KW-1185">Reference proteome</keyword>
<sequence>MTFQETFFGTKPVPTVSASSSKGLSRIYATIMKPDIMAPGVLILAPMPPNEPEVQLGSNIFITTDYTLMSGTSMACPHVSGIAALLKAAHPEWSLSAIRSAMMTMANTIDKTGSPIKDTGFDYSVATPLDMGAGFVDPNRALNPGLVYDATPQDYVNLVCSMNFTRAKTQDITRLANNNCSNPSSDFNYPSFIVIYDLERSRRLVKRFRRTVTNVGEGATTYRAKLAAPANATLTISPNTLRFGQTNEKQSYTLTVNYRSPNYFSVNHGSLTWVEDNGKNSVRSRGDCTKP</sequence>
<accession>A0ACC0A9Z3</accession>
<dbReference type="EMBL" id="CM044706">
    <property type="protein sequence ID" value="KAI5656243.1"/>
    <property type="molecule type" value="Genomic_DNA"/>
</dbReference>
<evidence type="ECO:0000313" key="1">
    <source>
        <dbReference type="EMBL" id="KAI5656243.1"/>
    </source>
</evidence>
<comment type="caution">
    <text evidence="1">The sequence shown here is derived from an EMBL/GenBank/DDBJ whole genome shotgun (WGS) entry which is preliminary data.</text>
</comment>